<evidence type="ECO:0000256" key="1">
    <source>
        <dbReference type="SAM" id="MobiDB-lite"/>
    </source>
</evidence>
<dbReference type="Pfam" id="PF03793">
    <property type="entry name" value="PASTA"/>
    <property type="match status" value="1"/>
</dbReference>
<dbReference type="CDD" id="cd06577">
    <property type="entry name" value="PASTA_pknB"/>
    <property type="match status" value="2"/>
</dbReference>
<gene>
    <name evidence="4" type="ORF">DVK85_11935</name>
</gene>
<keyword evidence="5" id="KW-1185">Reference proteome</keyword>
<dbReference type="Proteomes" id="UP000253951">
    <property type="component" value="Chromosome"/>
</dbReference>
<dbReference type="KEGG" id="fat:DVK85_11935"/>
<evidence type="ECO:0000313" key="5">
    <source>
        <dbReference type="Proteomes" id="UP000253951"/>
    </source>
</evidence>
<dbReference type="AlphaFoldDB" id="A0A345HE87"/>
<feature type="domain" description="PASTA" evidence="3">
    <location>
        <begin position="41"/>
        <end position="108"/>
    </location>
</feature>
<dbReference type="InterPro" id="IPR005543">
    <property type="entry name" value="PASTA_dom"/>
</dbReference>
<name>A0A345HE87_9FLAO</name>
<evidence type="ECO:0000259" key="3">
    <source>
        <dbReference type="PROSITE" id="PS51178"/>
    </source>
</evidence>
<dbReference type="RefSeq" id="WP_114678655.1">
    <property type="nucleotide sequence ID" value="NZ_CP031188.1"/>
</dbReference>
<feature type="compositionally biased region" description="Acidic residues" evidence="1">
    <location>
        <begin position="187"/>
        <end position="203"/>
    </location>
</feature>
<proteinExistence type="predicted"/>
<dbReference type="EMBL" id="CP031188">
    <property type="protein sequence ID" value="AXG74897.1"/>
    <property type="molecule type" value="Genomic_DNA"/>
</dbReference>
<feature type="region of interest" description="Disordered" evidence="1">
    <location>
        <begin position="179"/>
        <end position="215"/>
    </location>
</feature>
<sequence>MSLKNFVTSKTFAMQLAIALVIIIITVYVALKWLDNTTNHGQEIPVPNLTKMSVAKAEQSLETINLQYVVLDTMDYDKEYPPYSVVQQDPLPNVNVKENRKIYLKLNAGGYNDIRLPDLIQKTYRQAIPNLQAAGLQEGKKTYKPYLAKDVVLEMWQNGKKLKAGDMVKKASKIDFVLGDGKTGYNEESDSEDSTIDKDEEDTGVNAAYEAGNKK</sequence>
<dbReference type="Gene3D" id="3.30.10.20">
    <property type="match status" value="2"/>
</dbReference>
<reference evidence="4 5" key="1">
    <citation type="submission" date="2018-07" db="EMBL/GenBank/DDBJ databases">
        <title>Complete genome sequence of Flavobacterium arcticum type strain SM1502T.</title>
        <authorList>
            <person name="Li Y."/>
            <person name="Li D.-D."/>
        </authorList>
    </citation>
    <scope>NUCLEOTIDE SEQUENCE [LARGE SCALE GENOMIC DNA]</scope>
    <source>
        <strain evidence="4 5">SM1502</strain>
    </source>
</reference>
<keyword evidence="2" id="KW-1133">Transmembrane helix</keyword>
<dbReference type="SMART" id="SM00740">
    <property type="entry name" value="PASTA"/>
    <property type="match status" value="2"/>
</dbReference>
<accession>A0A345HE87</accession>
<evidence type="ECO:0000256" key="2">
    <source>
        <dbReference type="SAM" id="Phobius"/>
    </source>
</evidence>
<feature type="transmembrane region" description="Helical" evidence="2">
    <location>
        <begin position="12"/>
        <end position="31"/>
    </location>
</feature>
<keyword evidence="2" id="KW-0812">Transmembrane</keyword>
<organism evidence="4 5">
    <name type="scientific">Flavobacterium arcticum</name>
    <dbReference type="NCBI Taxonomy" id="1784713"/>
    <lineage>
        <taxon>Bacteria</taxon>
        <taxon>Pseudomonadati</taxon>
        <taxon>Bacteroidota</taxon>
        <taxon>Flavobacteriia</taxon>
        <taxon>Flavobacteriales</taxon>
        <taxon>Flavobacteriaceae</taxon>
        <taxon>Flavobacterium</taxon>
    </lineage>
</organism>
<keyword evidence="2" id="KW-0472">Membrane</keyword>
<dbReference type="OrthoDB" id="9803895at2"/>
<evidence type="ECO:0000313" key="4">
    <source>
        <dbReference type="EMBL" id="AXG74897.1"/>
    </source>
</evidence>
<protein>
    <submittedName>
        <fullName evidence="4">PASTA domain-containing protein</fullName>
    </submittedName>
</protein>
<dbReference type="PROSITE" id="PS51178">
    <property type="entry name" value="PASTA"/>
    <property type="match status" value="1"/>
</dbReference>